<name>A0A8H6FGP7_9LECA</name>
<dbReference type="PANTHER" id="PTHR43353:SF5">
    <property type="entry name" value="SUCCINATE-SEMIALDEHYDE DEHYDROGENASE, MITOCHONDRIAL"/>
    <property type="match status" value="1"/>
</dbReference>
<dbReference type="Pfam" id="PF00171">
    <property type="entry name" value="Aldedh"/>
    <property type="match status" value="1"/>
</dbReference>
<evidence type="ECO:0000313" key="3">
    <source>
        <dbReference type="EMBL" id="KAF6227194.1"/>
    </source>
</evidence>
<dbReference type="Gene3D" id="3.40.605.10">
    <property type="entry name" value="Aldehyde Dehydrogenase, Chain A, domain 1"/>
    <property type="match status" value="1"/>
</dbReference>
<dbReference type="GO" id="GO:0009450">
    <property type="term" value="P:gamma-aminobutyric acid catabolic process"/>
    <property type="evidence" value="ECO:0007669"/>
    <property type="project" value="TreeGrafter"/>
</dbReference>
<sequence>MNTRWAAASTAARLKNPTVFREKAYIDAQWLESLSSNNYGDRLMPRNVRRPCKMECPRLAQHSSRSSEDMNDAIEVAQRAFSTFQYTAPKERARIVQKWSDLMIEHLKTLAEILMYENGRPIAGARQGIKSAAGFFDWFRCEAERSYNHTASGTTSGNRVVTIQQPVGVVGVLTAWNFPSATITRKVAGAIAAGCAIVLKAATETPYSALALAELGERAGVPKGMFNVVTTNELVQEVGTAITTRKDVKKTSFTGSTHVGKLLMA</sequence>
<organism evidence="3 4">
    <name type="scientific">Letharia lupina</name>
    <dbReference type="NCBI Taxonomy" id="560253"/>
    <lineage>
        <taxon>Eukaryota</taxon>
        <taxon>Fungi</taxon>
        <taxon>Dikarya</taxon>
        <taxon>Ascomycota</taxon>
        <taxon>Pezizomycotina</taxon>
        <taxon>Lecanoromycetes</taxon>
        <taxon>OSLEUM clade</taxon>
        <taxon>Lecanoromycetidae</taxon>
        <taxon>Lecanorales</taxon>
        <taxon>Lecanorineae</taxon>
        <taxon>Parmeliaceae</taxon>
        <taxon>Letharia</taxon>
    </lineage>
</organism>
<dbReference type="PANTHER" id="PTHR43353">
    <property type="entry name" value="SUCCINATE-SEMIALDEHYDE DEHYDROGENASE, MITOCHONDRIAL"/>
    <property type="match status" value="1"/>
</dbReference>
<dbReference type="Proteomes" id="UP000593566">
    <property type="component" value="Unassembled WGS sequence"/>
</dbReference>
<dbReference type="GO" id="GO:0004777">
    <property type="term" value="F:succinate-semialdehyde dehydrogenase (NAD+) activity"/>
    <property type="evidence" value="ECO:0007669"/>
    <property type="project" value="TreeGrafter"/>
</dbReference>
<evidence type="ECO:0000256" key="1">
    <source>
        <dbReference type="ARBA" id="ARBA00023002"/>
    </source>
</evidence>
<evidence type="ECO:0000313" key="4">
    <source>
        <dbReference type="Proteomes" id="UP000593566"/>
    </source>
</evidence>
<dbReference type="InterPro" id="IPR016162">
    <property type="entry name" value="Ald_DH_N"/>
</dbReference>
<dbReference type="EMBL" id="JACCJB010000005">
    <property type="protein sequence ID" value="KAF6227194.1"/>
    <property type="molecule type" value="Genomic_DNA"/>
</dbReference>
<dbReference type="InterPro" id="IPR050740">
    <property type="entry name" value="Aldehyde_DH_Superfamily"/>
</dbReference>
<dbReference type="GeneID" id="59337031"/>
<proteinExistence type="predicted"/>
<feature type="domain" description="Aldehyde dehydrogenase" evidence="2">
    <location>
        <begin position="59"/>
        <end position="264"/>
    </location>
</feature>
<keyword evidence="1" id="KW-0560">Oxidoreductase</keyword>
<keyword evidence="4" id="KW-1185">Reference proteome</keyword>
<dbReference type="AlphaFoldDB" id="A0A8H6FGP7"/>
<evidence type="ECO:0000259" key="2">
    <source>
        <dbReference type="Pfam" id="PF00171"/>
    </source>
</evidence>
<gene>
    <name evidence="3" type="ORF">HO133_008636</name>
</gene>
<dbReference type="InterPro" id="IPR016161">
    <property type="entry name" value="Ald_DH/histidinol_DH"/>
</dbReference>
<reference evidence="3 4" key="1">
    <citation type="journal article" date="2020" name="Genomics">
        <title>Complete, high-quality genomes from long-read metagenomic sequencing of two wolf lichen thalli reveals enigmatic genome architecture.</title>
        <authorList>
            <person name="McKenzie S.K."/>
            <person name="Walston R.F."/>
            <person name="Allen J.L."/>
        </authorList>
    </citation>
    <scope>NUCLEOTIDE SEQUENCE [LARGE SCALE GENOMIC DNA]</scope>
    <source>
        <strain evidence="3">WasteWater1</strain>
    </source>
</reference>
<accession>A0A8H6FGP7</accession>
<dbReference type="RefSeq" id="XP_037155502.1">
    <property type="nucleotide sequence ID" value="XM_037299501.1"/>
</dbReference>
<dbReference type="FunFam" id="3.40.605.10:FF:000063">
    <property type="entry name" value="Succinate-semialdehyde dehydrogenase, mitochondrial"/>
    <property type="match status" value="1"/>
</dbReference>
<protein>
    <recommendedName>
        <fullName evidence="2">Aldehyde dehydrogenase domain-containing protein</fullName>
    </recommendedName>
</protein>
<dbReference type="SUPFAM" id="SSF53720">
    <property type="entry name" value="ALDH-like"/>
    <property type="match status" value="1"/>
</dbReference>
<dbReference type="GO" id="GO:0005737">
    <property type="term" value="C:cytoplasm"/>
    <property type="evidence" value="ECO:0007669"/>
    <property type="project" value="TreeGrafter"/>
</dbReference>
<dbReference type="InterPro" id="IPR015590">
    <property type="entry name" value="Aldehyde_DH_dom"/>
</dbReference>
<comment type="caution">
    <text evidence="3">The sequence shown here is derived from an EMBL/GenBank/DDBJ whole genome shotgun (WGS) entry which is preliminary data.</text>
</comment>